<evidence type="ECO:0000313" key="3">
    <source>
        <dbReference type="Proteomes" id="UP000645257"/>
    </source>
</evidence>
<keyword evidence="1" id="KW-0732">Signal</keyword>
<feature type="signal peptide" evidence="1">
    <location>
        <begin position="1"/>
        <end position="21"/>
    </location>
</feature>
<dbReference type="Proteomes" id="UP000645257">
    <property type="component" value="Unassembled WGS sequence"/>
</dbReference>
<dbReference type="RefSeq" id="WP_189533142.1">
    <property type="nucleotide sequence ID" value="NZ_BMYX01000007.1"/>
</dbReference>
<keyword evidence="3" id="KW-1185">Reference proteome</keyword>
<name>A0A918P344_9NEIS</name>
<dbReference type="EMBL" id="BMYX01000007">
    <property type="protein sequence ID" value="GGY13750.1"/>
    <property type="molecule type" value="Genomic_DNA"/>
</dbReference>
<sequence>MRHIMPVVVLSVLVAAPHVCAATAASFPLSLLPGSTPVQARVMKIGLPIEAQRIALRFQAAIADQPEWANTYLAHAKPDQPLPYHPNFRVTEKEYAYLQSVAKKPQLVQVASIRLSTERLPNGALRLVTQPSTVRINGFIIAPDATSATTPLARLTEVNRINNQDKDSATGRWTGTQWQHKPSAAEPLLAMKLAIGKRIDNGDGIIYFSVRNSKNGRNDIDYEALLFPVGK</sequence>
<organism evidence="2 3">
    <name type="scientific">Paludibacterium paludis</name>
    <dbReference type="NCBI Taxonomy" id="1225769"/>
    <lineage>
        <taxon>Bacteria</taxon>
        <taxon>Pseudomonadati</taxon>
        <taxon>Pseudomonadota</taxon>
        <taxon>Betaproteobacteria</taxon>
        <taxon>Neisseriales</taxon>
        <taxon>Chromobacteriaceae</taxon>
        <taxon>Paludibacterium</taxon>
    </lineage>
</organism>
<proteinExistence type="predicted"/>
<gene>
    <name evidence="2" type="ORF">GCM10011289_16370</name>
</gene>
<evidence type="ECO:0000313" key="2">
    <source>
        <dbReference type="EMBL" id="GGY13750.1"/>
    </source>
</evidence>
<feature type="chain" id="PRO_5038032293" evidence="1">
    <location>
        <begin position="22"/>
        <end position="231"/>
    </location>
</feature>
<accession>A0A918P344</accession>
<reference evidence="2" key="2">
    <citation type="submission" date="2020-09" db="EMBL/GenBank/DDBJ databases">
        <authorList>
            <person name="Sun Q."/>
            <person name="Kim S."/>
        </authorList>
    </citation>
    <scope>NUCLEOTIDE SEQUENCE</scope>
    <source>
        <strain evidence="2">KCTC 32182</strain>
    </source>
</reference>
<protein>
    <submittedName>
        <fullName evidence="2">Uncharacterized protein</fullName>
    </submittedName>
</protein>
<dbReference type="AlphaFoldDB" id="A0A918P344"/>
<comment type="caution">
    <text evidence="2">The sequence shown here is derived from an EMBL/GenBank/DDBJ whole genome shotgun (WGS) entry which is preliminary data.</text>
</comment>
<evidence type="ECO:0000256" key="1">
    <source>
        <dbReference type="SAM" id="SignalP"/>
    </source>
</evidence>
<reference evidence="2" key="1">
    <citation type="journal article" date="2014" name="Int. J. Syst. Evol. Microbiol.">
        <title>Complete genome sequence of Corynebacterium casei LMG S-19264T (=DSM 44701T), isolated from a smear-ripened cheese.</title>
        <authorList>
            <consortium name="US DOE Joint Genome Institute (JGI-PGF)"/>
            <person name="Walter F."/>
            <person name="Albersmeier A."/>
            <person name="Kalinowski J."/>
            <person name="Ruckert C."/>
        </authorList>
    </citation>
    <scope>NUCLEOTIDE SEQUENCE</scope>
    <source>
        <strain evidence="2">KCTC 32182</strain>
    </source>
</reference>